<dbReference type="KEGG" id="fsi:Flexsi_0705"/>
<evidence type="ECO:0000313" key="3">
    <source>
        <dbReference type="Proteomes" id="UP000006621"/>
    </source>
</evidence>
<gene>
    <name evidence="2" type="ordered locus">Flexsi_0705</name>
</gene>
<proteinExistence type="predicted"/>
<reference evidence="2 3" key="1">
    <citation type="journal article" date="2011" name="Stand. Genomic Sci.">
        <title>Genome sequence of the moderately thermophilic halophile Flexistipes sinusarabici strain (MAS10).</title>
        <authorList>
            <person name="Lapidus A."/>
            <person name="Chertkov O."/>
            <person name="Nolan M."/>
            <person name="Lucas S."/>
            <person name="Hammon N."/>
            <person name="Deshpande S."/>
            <person name="Cheng J.F."/>
            <person name="Tapia R."/>
            <person name="Han C."/>
            <person name="Goodwin L."/>
            <person name="Pitluck S."/>
            <person name="Liolios K."/>
            <person name="Pagani I."/>
            <person name="Ivanova N."/>
            <person name="Huntemann M."/>
            <person name="Mavromatis K."/>
            <person name="Mikhailova N."/>
            <person name="Pati A."/>
            <person name="Chen A."/>
            <person name="Palaniappan K."/>
            <person name="Land M."/>
            <person name="Hauser L."/>
            <person name="Brambilla E.M."/>
            <person name="Rohde M."/>
            <person name="Abt B."/>
            <person name="Spring S."/>
            <person name="Goker M."/>
            <person name="Bristow J."/>
            <person name="Eisen J.A."/>
            <person name="Markowitz V."/>
            <person name="Hugenholtz P."/>
            <person name="Kyrpides N.C."/>
            <person name="Klenk H.P."/>
            <person name="Woyke T."/>
        </authorList>
    </citation>
    <scope>NUCLEOTIDE SEQUENCE [LARGE SCALE GENOMIC DNA]</scope>
    <source>
        <strain evidence="3">DSM 4947 / MAS 10</strain>
    </source>
</reference>
<keyword evidence="1" id="KW-1133">Transmembrane helix</keyword>
<reference evidence="3" key="2">
    <citation type="submission" date="2011-06" db="EMBL/GenBank/DDBJ databases">
        <title>The complete genome of Flexistipes sinusarabici DSM 4947.</title>
        <authorList>
            <person name="Lucas S."/>
            <person name="Han J."/>
            <person name="Lapidus A."/>
            <person name="Bruce D."/>
            <person name="Goodwin L."/>
            <person name="Pitluck S."/>
            <person name="Peters L."/>
            <person name="Kyrpides N."/>
            <person name="Mavromatis K."/>
            <person name="Ivanova N."/>
            <person name="Mikhailova N."/>
            <person name="Chertkov O."/>
            <person name="Detter J.C."/>
            <person name="Tapia R."/>
            <person name="Han C."/>
            <person name="Land M."/>
            <person name="Hauser L."/>
            <person name="Markowitz V."/>
            <person name="Cheng J.-F."/>
            <person name="Hugenholtz P."/>
            <person name="Woyke T."/>
            <person name="Wu D."/>
            <person name="Spring S."/>
            <person name="Schroeder M."/>
            <person name="Brambilla E."/>
            <person name="Klenk H.-P."/>
            <person name="Eisen J.A."/>
        </authorList>
    </citation>
    <scope>NUCLEOTIDE SEQUENCE [LARGE SCALE GENOMIC DNA]</scope>
    <source>
        <strain evidence="3">DSM 4947 / MAS 10</strain>
    </source>
</reference>
<feature type="transmembrane region" description="Helical" evidence="1">
    <location>
        <begin position="12"/>
        <end position="32"/>
    </location>
</feature>
<protein>
    <submittedName>
        <fullName evidence="2">Uncharacterized protein</fullName>
    </submittedName>
</protein>
<accession>F8E427</accession>
<dbReference type="AlphaFoldDB" id="F8E427"/>
<dbReference type="Proteomes" id="UP000006621">
    <property type="component" value="Chromosome"/>
</dbReference>
<dbReference type="HOGENOM" id="CLU_3381976_0_0_0"/>
<keyword evidence="1" id="KW-0472">Membrane</keyword>
<keyword evidence="3" id="KW-1185">Reference proteome</keyword>
<keyword evidence="1" id="KW-0812">Transmembrane</keyword>
<sequence length="33" mass="3584">MEKRFRDGLETVSYFSLLALLCGVVAVGAVLIL</sequence>
<dbReference type="EMBL" id="CP002858">
    <property type="protein sequence ID" value="AEI14380.1"/>
    <property type="molecule type" value="Genomic_DNA"/>
</dbReference>
<organism evidence="2 3">
    <name type="scientific">Flexistipes sinusarabici (strain ATCC 49648 / DSM 4947 / MAS 10)</name>
    <dbReference type="NCBI Taxonomy" id="717231"/>
    <lineage>
        <taxon>Bacteria</taxon>
        <taxon>Pseudomonadati</taxon>
        <taxon>Deferribacterota</taxon>
        <taxon>Deferribacteres</taxon>
        <taxon>Deferribacterales</taxon>
        <taxon>Flexistipitaceae</taxon>
        <taxon>Flexistipes</taxon>
    </lineage>
</organism>
<name>F8E427_FLESM</name>
<evidence type="ECO:0000256" key="1">
    <source>
        <dbReference type="SAM" id="Phobius"/>
    </source>
</evidence>
<evidence type="ECO:0000313" key="2">
    <source>
        <dbReference type="EMBL" id="AEI14380.1"/>
    </source>
</evidence>